<sequence length="135" mass="15990">MTEELQQHLHIELLDLFDEVKYKLSEINAAKELFINGPAHQILKRGTHMAYIQGQKQAIDNIMTLLELKLEDDDFLPRYDTLQQSVTNTNYEQTYQFAQLQDIPRQFDRFLTKFYNIKGQYFIITHINAIISDHV</sequence>
<reference evidence="1 2" key="1">
    <citation type="journal article" date="2012" name="BMC Genomics">
        <title>Comparative genomic analysis of the genus Staphylococcus including Staphylococcus aureus and its newly described sister species Staphylococcus simiae.</title>
        <authorList>
            <person name="Suzuki H."/>
            <person name="Lefebure T."/>
            <person name="Pavinski Bitar P."/>
            <person name="Stanhope M.J."/>
        </authorList>
    </citation>
    <scope>NUCLEOTIDE SEQUENCE [LARGE SCALE GENOMIC DNA]</scope>
    <source>
        <strain evidence="1 2">CCM 7213</strain>
    </source>
</reference>
<accession>G5JL98</accession>
<evidence type="ECO:0000313" key="2">
    <source>
        <dbReference type="Proteomes" id="UP000005413"/>
    </source>
</evidence>
<protein>
    <submittedName>
        <fullName evidence="1">Uncharacterized protein</fullName>
    </submittedName>
</protein>
<dbReference type="RefSeq" id="WP_002464948.1">
    <property type="nucleotide sequence ID" value="NZ_AEUN01000507.1"/>
</dbReference>
<name>G5JL98_9STAP</name>
<organism evidence="1 2">
    <name type="scientific">Staphylococcus simiae CCM 7213 = CCUG 51256</name>
    <dbReference type="NCBI Taxonomy" id="911238"/>
    <lineage>
        <taxon>Bacteria</taxon>
        <taxon>Bacillati</taxon>
        <taxon>Bacillota</taxon>
        <taxon>Bacilli</taxon>
        <taxon>Bacillales</taxon>
        <taxon>Staphylococcaceae</taxon>
        <taxon>Staphylococcus</taxon>
    </lineage>
</organism>
<gene>
    <name evidence="1" type="ORF">SS7213T_11325</name>
</gene>
<evidence type="ECO:0000313" key="1">
    <source>
        <dbReference type="EMBL" id="EHJ07036.1"/>
    </source>
</evidence>
<comment type="caution">
    <text evidence="1">The sequence shown here is derived from an EMBL/GenBank/DDBJ whole genome shotgun (WGS) entry which is preliminary data.</text>
</comment>
<dbReference type="AlphaFoldDB" id="G5JL98"/>
<dbReference type="EMBL" id="AEUN01000507">
    <property type="protein sequence ID" value="EHJ07036.1"/>
    <property type="molecule type" value="Genomic_DNA"/>
</dbReference>
<proteinExistence type="predicted"/>
<dbReference type="Proteomes" id="UP000005413">
    <property type="component" value="Unassembled WGS sequence"/>
</dbReference>
<dbReference type="OrthoDB" id="2399823at2"/>
<dbReference type="PATRIC" id="fig|911238.3.peg.2003"/>
<keyword evidence="2" id="KW-1185">Reference proteome</keyword>